<dbReference type="KEGG" id="dpp:DICPUDRAFT_149273"/>
<comment type="subcellular location">
    <subcellularLocation>
        <location evidence="1 8">Nucleus</location>
        <location evidence="1 8">Nucleolus</location>
    </subcellularLocation>
</comment>
<protein>
    <recommendedName>
        <fullName evidence="8">HEAT repeat-containing protein 1</fullName>
    </recommendedName>
</protein>
<dbReference type="VEuPathDB" id="AmoebaDB:DICPUDRAFT_149273"/>
<evidence type="ECO:0000256" key="1">
    <source>
        <dbReference type="ARBA" id="ARBA00004604"/>
    </source>
</evidence>
<dbReference type="Proteomes" id="UP000001064">
    <property type="component" value="Unassembled WGS sequence"/>
</dbReference>
<name>F0ZD97_DICPU</name>
<dbReference type="InterPro" id="IPR012954">
    <property type="entry name" value="BP28_C_dom"/>
</dbReference>
<dbReference type="SMART" id="SM01036">
    <property type="entry name" value="BP28CT"/>
    <property type="match status" value="1"/>
</dbReference>
<organism evidence="11 12">
    <name type="scientific">Dictyostelium purpureum</name>
    <name type="common">Slime mold</name>
    <dbReference type="NCBI Taxonomy" id="5786"/>
    <lineage>
        <taxon>Eukaryota</taxon>
        <taxon>Amoebozoa</taxon>
        <taxon>Evosea</taxon>
        <taxon>Eumycetozoa</taxon>
        <taxon>Dictyostelia</taxon>
        <taxon>Dictyosteliales</taxon>
        <taxon>Dictyosteliaceae</taxon>
        <taxon>Dictyostelium</taxon>
    </lineage>
</organism>
<evidence type="ECO:0000256" key="3">
    <source>
        <dbReference type="ARBA" id="ARBA00022517"/>
    </source>
</evidence>
<reference evidence="12" key="1">
    <citation type="journal article" date="2011" name="Genome Biol.">
        <title>Comparative genomics of the social amoebae Dictyostelium discoideum and Dictyostelium purpureum.</title>
        <authorList>
            <consortium name="US DOE Joint Genome Institute (JGI-PGF)"/>
            <person name="Sucgang R."/>
            <person name="Kuo A."/>
            <person name="Tian X."/>
            <person name="Salerno W."/>
            <person name="Parikh A."/>
            <person name="Feasley C.L."/>
            <person name="Dalin E."/>
            <person name="Tu H."/>
            <person name="Huang E."/>
            <person name="Barry K."/>
            <person name="Lindquist E."/>
            <person name="Shapiro H."/>
            <person name="Bruce D."/>
            <person name="Schmutz J."/>
            <person name="Salamov A."/>
            <person name="Fey P."/>
            <person name="Gaudet P."/>
            <person name="Anjard C."/>
            <person name="Babu M.M."/>
            <person name="Basu S."/>
            <person name="Bushmanova Y."/>
            <person name="van der Wel H."/>
            <person name="Katoh-Kurasawa M."/>
            <person name="Dinh C."/>
            <person name="Coutinho P.M."/>
            <person name="Saito T."/>
            <person name="Elias M."/>
            <person name="Schaap P."/>
            <person name="Kay R.R."/>
            <person name="Henrissat B."/>
            <person name="Eichinger L."/>
            <person name="Rivero F."/>
            <person name="Putnam N.H."/>
            <person name="West C.M."/>
            <person name="Loomis W.F."/>
            <person name="Chisholm R.L."/>
            <person name="Shaulsky G."/>
            <person name="Strassmann J.E."/>
            <person name="Queller D.C."/>
            <person name="Kuspa A."/>
            <person name="Grigoriev I.V."/>
        </authorList>
    </citation>
    <scope>NUCLEOTIDE SEQUENCE [LARGE SCALE GENOMIC DNA]</scope>
    <source>
        <strain evidence="12">QSDP1</strain>
    </source>
</reference>
<keyword evidence="4 8" id="KW-0698">rRNA processing</keyword>
<comment type="similarity">
    <text evidence="2 8">Belongs to the HEATR1/UTP10 family.</text>
</comment>
<dbReference type="GO" id="GO:0000462">
    <property type="term" value="P:maturation of SSU-rRNA from tricistronic rRNA transcript (SSU-rRNA, 5.8S rRNA, LSU-rRNA)"/>
    <property type="evidence" value="ECO:0000318"/>
    <property type="project" value="GO_Central"/>
</dbReference>
<proteinExistence type="inferred from homology"/>
<dbReference type="GO" id="GO:0034455">
    <property type="term" value="C:t-UTP complex"/>
    <property type="evidence" value="ECO:0000318"/>
    <property type="project" value="GO_Central"/>
</dbReference>
<dbReference type="GO" id="GO:0030515">
    <property type="term" value="F:snoRNA binding"/>
    <property type="evidence" value="ECO:0000318"/>
    <property type="project" value="GO_Central"/>
</dbReference>
<evidence type="ECO:0000256" key="5">
    <source>
        <dbReference type="ARBA" id="ARBA00023242"/>
    </source>
</evidence>
<evidence type="ECO:0000256" key="8">
    <source>
        <dbReference type="RuleBase" id="RU367065"/>
    </source>
</evidence>
<dbReference type="GO" id="GO:0045943">
    <property type="term" value="P:positive regulation of transcription by RNA polymerase I"/>
    <property type="evidence" value="ECO:0000318"/>
    <property type="project" value="GO_Central"/>
</dbReference>
<dbReference type="GO" id="GO:0030686">
    <property type="term" value="C:90S preribosome"/>
    <property type="evidence" value="ECO:0000318"/>
    <property type="project" value="GO_Central"/>
</dbReference>
<dbReference type="GO" id="GO:0032040">
    <property type="term" value="C:small-subunit processome"/>
    <property type="evidence" value="ECO:0000318"/>
    <property type="project" value="GO_Central"/>
</dbReference>
<dbReference type="FunFam" id="1.25.10.10:FF:002062">
    <property type="entry name" value="HEAT repeat-containing protein 1 homolog"/>
    <property type="match status" value="1"/>
</dbReference>
<dbReference type="GeneID" id="10502744"/>
<feature type="compositionally biased region" description="Acidic residues" evidence="9">
    <location>
        <begin position="1863"/>
        <end position="1876"/>
    </location>
</feature>
<evidence type="ECO:0000256" key="7">
    <source>
        <dbReference type="PROSITE-ProRule" id="PRU00103"/>
    </source>
</evidence>
<accession>F0ZD97</accession>
<evidence type="ECO:0000313" key="12">
    <source>
        <dbReference type="Proteomes" id="UP000001064"/>
    </source>
</evidence>
<dbReference type="PROSITE" id="PS50077">
    <property type="entry name" value="HEAT_REPEAT"/>
    <property type="match status" value="1"/>
</dbReference>
<keyword evidence="3 8" id="KW-0690">Ribosome biogenesis</keyword>
<gene>
    <name evidence="11" type="ORF">DICPUDRAFT_149273</name>
</gene>
<sequence length="2141" mass="243535">MTSLDRQLKSIKEKIHYVDVTKKRASLLFNEVEAANIDLDAVLAMGQEGLEELINIDVRFKCFQLTLFADTSKTFNRVLEVKEENDKIDIEINKFLELQSNYFLSNSAHKALEWLIRRYRINEFNIDSVLSSIIPYHESNIFAKFLSILQFEFNKKWEFLTNVQENKVYIPREYFIKITGSHPFFLDFILSTVETYDRNNLVTKPLVSFFTAFLIELLTVKTTPHLKETLACLLKCLKSNNTDLLLGTLYDFNSAFTFLMVLFQKQKFDSLSNSTLELLVSIPALFEILFDFHSQEKSLDRLLLILFKYLSSNIVESAECYTLLSQLITDLPNTQQYHSIIFNKIISTYILKNKQEKEESDESIISIARLLNNQIVQEEIEKLIKQQNNNKDKLVNFQKLIFEQKTISTSQQNTIFLKLESTIPSERKDGLQLFKQLYSEESDKSTLISTLSSSFSDTIYSRLVDSDHSVAKDAWALPKLYQIVVSKDLIKASNQFFKNSSFTNDDKLVEIVLLNLLNVVKQQQSTTSDILAVLFSQLFNESVSSLIISKFNKELNPIFNNVTTNKNKIETVIKSISNNINSEQSLSLLVSVSKSTYSTFNSDLFLLLLIQSVKQQYQQQSFKLAIEVTQRYINNDSSKETQMNQFNNIQDIYTAIKGSSAVTKPIQIGSISHVLCLIIENLQTIQAESLIKELSSNAAITSTVTTANASSIVQLIQSLCKLIFNSKVSNIDSVLKVIIKKFFSNQLVFFKFLSNFWQQPVTDFNSVYQSLCLSGFLVNSKAFSRYILSNQTIIVPFISLLKSNESSIRSTSLESIQEIYNQIKTTTASASKNSKSDSSIQFYAGENKPTIDLELLSKFLLKLTQYKKEFSMDKEFLDSYFSKVLFNPSNTIAADEDDEDEDSSDEETNKAGTNNTDKFTLDEVKTIGKFLVSSSLNIESIESKLSFISSLQSVDDVAFVETTSEYLQALLEKAKNKTLVQTESKILDILLKKLGSSAVLNSSKLKKSHNVFSLFLSALSISNDIEFTNTKTKYSPLRVAIASITKNLLLTIPIKEQINIVEIVLSYFFSENQQVKDVAKNALLSVLVDGTVILPMLLPEKETKSSTPAASLPIPRYNSLFELIRLNSSKIGNVSVLINPIQLILKKLDVNTVATGEVTVDAIEYCKQLAMASLGSICEQSTSAKDIKSIEGLYDISIIIKCVESTKSLQTCNSALLLLSNLASKFPQKLFKFMDSIIGMIKFVLENGDDNFSFMILQKFLSQLLPSLVKQGISLASIFKLFLESFATIPKSFRLQLFNSVCQSVSYSQFHILLCLILIKKIQDLRIITKKLKPLDKDTIMSSDDQIKEEVDYDQFNDFVSVFCDQVPVLEMSTSLANLCLLLNQLSIETGSCIEPLSEEEEIVYRLLSNNNSKDNRLLQVNTLDFICERLSSKVYLDSFSVSSAQERQTIENQYLLAFENLLVLLKKTTEYSEKTIVSTNQIKLNGSNNSIINQVGKDKFIKKILSSINLCMDRLSQLLSVPGFISTITQLLEHSDSNVRRRSLVIFNEKITLIKEDIEQEQVDQFLCLIDSFARILESSTETEANKQTALLSFEILARNFSSSNPTVFLSQIPIIIKSMGHSSHQVVSSSLICIATLCSELQAKTIPYIPQFFPVLLNTLTGSYKTNHLQEENETRTLLQISCISSLEMMLNTISKFLSPYLPQLLNALLHPRLTSNSLLSGKLLAQIKRLLSLLTKNVEFRLLLPAMFTAYEFAVQSENDQSLICLFDFVGEISLNLGPKDIALHHKSIFKFYLQCFEFRKKYKDRVKNADKIEDHIISSFMTLVMKLNENLFKPLFIKVLDWALTPQQQQQNGNHHDEESEEDDNSDSEEEQVSNKKKKVMNGKSKPVQQQEKSKDNLLFFYKIVNSLSSNLKTIFVPYFGYFLDDSIRQLQSIFNNTPLKNNNNIIVNETNNINKRKLLNNNNNINNNINNINNNNIEESILCFVISALEKCFMYDTDGFLDKQKFEQVLPALANQLENQMGTIESYNNRVKHYLAPCITQLAVAINQDLLWKHLNHTILMKTRSPYSIVRYSAMVVINSLHRRMGEQLLILLPETIPFISELLEDSVPDVERITQETIKEIEKHLGSDESIKSYL</sequence>
<dbReference type="InterPro" id="IPR011989">
    <property type="entry name" value="ARM-like"/>
</dbReference>
<dbReference type="OMA" id="YLLLMQS"/>
<dbReference type="Pfam" id="PF08146">
    <property type="entry name" value="BP28CT"/>
    <property type="match status" value="2"/>
</dbReference>
<comment type="function">
    <text evidence="8">Involved in nucleolar processing of pre-18S ribosomal RNA.</text>
</comment>
<feature type="domain" description="BP28 C-terminal" evidence="10">
    <location>
        <begin position="1782"/>
        <end position="2005"/>
    </location>
</feature>
<dbReference type="InParanoid" id="F0ZD97"/>
<dbReference type="SUPFAM" id="SSF48371">
    <property type="entry name" value="ARM repeat"/>
    <property type="match status" value="2"/>
</dbReference>
<dbReference type="InterPro" id="IPR016024">
    <property type="entry name" value="ARM-type_fold"/>
</dbReference>
<dbReference type="OrthoDB" id="31183at2759"/>
<dbReference type="eggNOG" id="KOG1837">
    <property type="taxonomic scope" value="Eukaryota"/>
</dbReference>
<dbReference type="InterPro" id="IPR021133">
    <property type="entry name" value="HEAT_type_2"/>
</dbReference>
<feature type="repeat" description="HEAT" evidence="7">
    <location>
        <begin position="2101"/>
        <end position="2139"/>
    </location>
</feature>
<feature type="compositionally biased region" description="Acidic residues" evidence="9">
    <location>
        <begin position="894"/>
        <end position="906"/>
    </location>
</feature>
<dbReference type="RefSeq" id="XP_003285376.1">
    <property type="nucleotide sequence ID" value="XM_003285328.1"/>
</dbReference>
<evidence type="ECO:0000259" key="10">
    <source>
        <dbReference type="SMART" id="SM01036"/>
    </source>
</evidence>
<keyword evidence="6 8" id="KW-0687">Ribonucleoprotein</keyword>
<dbReference type="Gene3D" id="1.25.10.10">
    <property type="entry name" value="Leucine-rich Repeat Variant"/>
    <property type="match status" value="2"/>
</dbReference>
<feature type="region of interest" description="Disordered" evidence="9">
    <location>
        <begin position="892"/>
        <end position="916"/>
    </location>
</feature>
<evidence type="ECO:0000256" key="4">
    <source>
        <dbReference type="ARBA" id="ARBA00022552"/>
    </source>
</evidence>
<dbReference type="STRING" id="5786.F0ZD97"/>
<dbReference type="InterPro" id="IPR040191">
    <property type="entry name" value="UTP10"/>
</dbReference>
<feature type="region of interest" description="Disordered" evidence="9">
    <location>
        <begin position="1852"/>
        <end position="1895"/>
    </location>
</feature>
<evidence type="ECO:0000256" key="2">
    <source>
        <dbReference type="ARBA" id="ARBA00010559"/>
    </source>
</evidence>
<dbReference type="PANTHER" id="PTHR13457">
    <property type="entry name" value="BAP28"/>
    <property type="match status" value="1"/>
</dbReference>
<keyword evidence="12" id="KW-1185">Reference proteome</keyword>
<dbReference type="PANTHER" id="PTHR13457:SF1">
    <property type="entry name" value="HEAT REPEAT-CONTAINING PROTEIN 1"/>
    <property type="match status" value="1"/>
</dbReference>
<evidence type="ECO:0000313" key="11">
    <source>
        <dbReference type="EMBL" id="EGC38069.1"/>
    </source>
</evidence>
<evidence type="ECO:0000256" key="6">
    <source>
        <dbReference type="ARBA" id="ARBA00023274"/>
    </source>
</evidence>
<dbReference type="FunCoup" id="F0ZD97">
    <property type="interactions" value="668"/>
</dbReference>
<keyword evidence="5 8" id="KW-0539">Nucleus</keyword>
<evidence type="ECO:0000256" key="9">
    <source>
        <dbReference type="SAM" id="MobiDB-lite"/>
    </source>
</evidence>
<dbReference type="EMBL" id="GL870984">
    <property type="protein sequence ID" value="EGC38069.1"/>
    <property type="molecule type" value="Genomic_DNA"/>
</dbReference>